<feature type="domain" description="Bacterial type II secretion system protein E" evidence="2">
    <location>
        <begin position="193"/>
        <end position="207"/>
    </location>
</feature>
<dbReference type="Proteomes" id="UP000467132">
    <property type="component" value="Unassembled WGS sequence"/>
</dbReference>
<dbReference type="Pfam" id="PF00437">
    <property type="entry name" value="T2SSE"/>
    <property type="match status" value="1"/>
</dbReference>
<dbReference type="InterPro" id="IPR050921">
    <property type="entry name" value="T4SS_GSP_E_ATPase"/>
</dbReference>
<proteinExistence type="inferred from homology"/>
<dbReference type="GO" id="GO:0016887">
    <property type="term" value="F:ATP hydrolysis activity"/>
    <property type="evidence" value="ECO:0007669"/>
    <property type="project" value="InterPro"/>
</dbReference>
<name>A0A845QZR4_9CLOT</name>
<dbReference type="PROSITE" id="PS00662">
    <property type="entry name" value="T2SP_E"/>
    <property type="match status" value="1"/>
</dbReference>
<sequence>MDIGELLTQSMNIGASDLHVTVGYPPVVRINGNLEKMNLKDLTPEDNINLVNQLLSKKEFDILEDKGQLDKSYSQNGVGRFRVNIYKQRGTYGIAIRTVSLDIPTIEDLNLPPVIKDLTNKKRGLILVTGSTGSGKSTTLASMINHINKTRKEHILTLEDPIEYLHKHDKSIVNQREIGTDSESFSVALRSSLRQDPDVILIGEMRDLDTIKTALIAAETGHLVLSTLHTVGAAKTVDRIIDVFPSSEQHQIRIQLANVLEGIISQQLLPNINNKKRELALETMFLTPAIKNLIREGKTHQIQTAIVTGKKYGMQNMDDSLLNLYNKGKISRETLETHSIDKENIKRFM</sequence>
<reference evidence="3 4" key="1">
    <citation type="submission" date="2018-08" db="EMBL/GenBank/DDBJ databases">
        <title>Murine metabolic-syndrome-specific gut microbial biobank.</title>
        <authorList>
            <person name="Liu C."/>
        </authorList>
    </citation>
    <scope>NUCLEOTIDE SEQUENCE [LARGE SCALE GENOMIC DNA]</scope>
    <source>
        <strain evidence="3 4">583</strain>
    </source>
</reference>
<dbReference type="EMBL" id="QXXA01000007">
    <property type="protein sequence ID" value="NBI06672.1"/>
    <property type="molecule type" value="Genomic_DNA"/>
</dbReference>
<evidence type="ECO:0000313" key="4">
    <source>
        <dbReference type="Proteomes" id="UP000467132"/>
    </source>
</evidence>
<evidence type="ECO:0000256" key="1">
    <source>
        <dbReference type="ARBA" id="ARBA00006611"/>
    </source>
</evidence>
<dbReference type="OrthoDB" id="9808272at2"/>
<dbReference type="SMART" id="SM00382">
    <property type="entry name" value="AAA"/>
    <property type="match status" value="1"/>
</dbReference>
<dbReference type="SUPFAM" id="SSF52540">
    <property type="entry name" value="P-loop containing nucleoside triphosphate hydrolases"/>
    <property type="match status" value="1"/>
</dbReference>
<dbReference type="PANTHER" id="PTHR30486:SF16">
    <property type="entry name" value="TWITCHING MOTILITY PROTEIN PILT"/>
    <property type="match status" value="1"/>
</dbReference>
<dbReference type="NCBIfam" id="TIGR01420">
    <property type="entry name" value="pilT_fam"/>
    <property type="match status" value="1"/>
</dbReference>
<dbReference type="Gene3D" id="3.40.50.300">
    <property type="entry name" value="P-loop containing nucleotide triphosphate hydrolases"/>
    <property type="match status" value="1"/>
</dbReference>
<dbReference type="AlphaFoldDB" id="A0A845QZR4"/>
<protein>
    <submittedName>
        <fullName evidence="3">Type IV pilus twitching motility protein PilT</fullName>
    </submittedName>
</protein>
<accession>A0A845QZR4</accession>
<evidence type="ECO:0000313" key="3">
    <source>
        <dbReference type="EMBL" id="NBI06672.1"/>
    </source>
</evidence>
<dbReference type="GO" id="GO:0005524">
    <property type="term" value="F:ATP binding"/>
    <property type="evidence" value="ECO:0007669"/>
    <property type="project" value="InterPro"/>
</dbReference>
<gene>
    <name evidence="3" type="ORF">D3Z33_07330</name>
</gene>
<evidence type="ECO:0000259" key="2">
    <source>
        <dbReference type="PROSITE" id="PS00662"/>
    </source>
</evidence>
<keyword evidence="4" id="KW-1185">Reference proteome</keyword>
<dbReference type="InterPro" id="IPR027417">
    <property type="entry name" value="P-loop_NTPase"/>
</dbReference>
<dbReference type="CDD" id="cd01131">
    <property type="entry name" value="PilT"/>
    <property type="match status" value="1"/>
</dbReference>
<dbReference type="PANTHER" id="PTHR30486">
    <property type="entry name" value="TWITCHING MOTILITY PROTEIN PILT"/>
    <property type="match status" value="1"/>
</dbReference>
<comment type="similarity">
    <text evidence="1">Belongs to the GSP E family.</text>
</comment>
<dbReference type="InterPro" id="IPR003593">
    <property type="entry name" value="AAA+_ATPase"/>
</dbReference>
<dbReference type="Gene3D" id="3.30.450.90">
    <property type="match status" value="1"/>
</dbReference>
<dbReference type="RefSeq" id="WP_160197154.1">
    <property type="nucleotide sequence ID" value="NZ_QXXA01000007.1"/>
</dbReference>
<dbReference type="InterPro" id="IPR006321">
    <property type="entry name" value="PilT/PilU"/>
</dbReference>
<dbReference type="InterPro" id="IPR001482">
    <property type="entry name" value="T2SS/T4SS_dom"/>
</dbReference>
<organism evidence="3 4">
    <name type="scientific">Senegalia massiliensis</name>
    <dbReference type="NCBI Taxonomy" id="1720316"/>
    <lineage>
        <taxon>Bacteria</taxon>
        <taxon>Bacillati</taxon>
        <taxon>Bacillota</taxon>
        <taxon>Clostridia</taxon>
        <taxon>Eubacteriales</taxon>
        <taxon>Clostridiaceae</taxon>
        <taxon>Senegalia</taxon>
    </lineage>
</organism>
<comment type="caution">
    <text evidence="3">The sequence shown here is derived from an EMBL/GenBank/DDBJ whole genome shotgun (WGS) entry which is preliminary data.</text>
</comment>